<dbReference type="AlphaFoldDB" id="A0A845U2V8"/>
<dbReference type="EMBL" id="WNJL01000022">
    <property type="protein sequence ID" value="NDU41962.1"/>
    <property type="molecule type" value="Genomic_DNA"/>
</dbReference>
<evidence type="ECO:0000313" key="1">
    <source>
        <dbReference type="EMBL" id="NDU41962.1"/>
    </source>
</evidence>
<dbReference type="RefSeq" id="WP_163097008.1">
    <property type="nucleotide sequence ID" value="NZ_CP127523.1"/>
</dbReference>
<reference evidence="1" key="1">
    <citation type="submission" date="2019-11" db="EMBL/GenBank/DDBJ databases">
        <title>Acidithiobacillus ferrianus sp. nov.: a facultatively anaerobic and extremely acidophilic chemolithoautotroph.</title>
        <authorList>
            <person name="Norris P.R."/>
            <person name="Falagan C."/>
            <person name="Moya-Beltran A."/>
            <person name="Castro M."/>
            <person name="Quatrini R."/>
            <person name="Johnson D.B."/>
        </authorList>
    </citation>
    <scope>NUCLEOTIDE SEQUENCE [LARGE SCALE GENOMIC DNA]</scope>
    <source>
        <strain evidence="1">MG</strain>
    </source>
</reference>
<sequence length="361" mass="41294">MSNKATIPFWSADAFLYFVMPRSYISAWSSELVSRVSSFVDAYVLFDKVVLPERYKKYSELKVLDPDNTIFEYISSECLNHSDDLIKGVTIDLSMDLSNIDTLMQEDYKWFSQHNGNVSRSEYDSLIEEAPLSMAYLRLWQLGLLNEISDYSKSVSILPLSLQGLESADSTKKRHVPFHVDRISDLDKHLQGVIKAITANTGEFFVDYLENVPPLFTLLVDQALSHDHAIEVLRQIRSDFCGLRELNGKYNSSIEKAGSLRDKKDVIDEWNASWHRLIKGDFKKPQLLRKKVSSSDVSKSIIKPGSSGISTIIQMFLDYREDCQSYKRFKIFSELYNELDGISGARSKIKSKFSVDLVNEL</sequence>
<protein>
    <submittedName>
        <fullName evidence="1">Uncharacterized protein</fullName>
    </submittedName>
</protein>
<comment type="caution">
    <text evidence="1">The sequence shown here is derived from an EMBL/GenBank/DDBJ whole genome shotgun (WGS) entry which is preliminary data.</text>
</comment>
<gene>
    <name evidence="1" type="ORF">GL267_04670</name>
</gene>
<organism evidence="1">
    <name type="scientific">Acidithiobacillus ferrianus</name>
    <dbReference type="NCBI Taxonomy" id="2678518"/>
    <lineage>
        <taxon>Bacteria</taxon>
        <taxon>Pseudomonadati</taxon>
        <taxon>Pseudomonadota</taxon>
        <taxon>Acidithiobacillia</taxon>
        <taxon>Acidithiobacillales</taxon>
        <taxon>Acidithiobacillaceae</taxon>
        <taxon>Acidithiobacillus</taxon>
    </lineage>
</organism>
<proteinExistence type="predicted"/>
<name>A0A845U2V8_9PROT</name>
<accession>A0A845U2V8</accession>